<organism evidence="1 2">
    <name type="scientific">Streptomyces spongiicola</name>
    <dbReference type="NCBI Taxonomy" id="1690221"/>
    <lineage>
        <taxon>Bacteria</taxon>
        <taxon>Bacillati</taxon>
        <taxon>Actinomycetota</taxon>
        <taxon>Actinomycetes</taxon>
        <taxon>Kitasatosporales</taxon>
        <taxon>Streptomycetaceae</taxon>
        <taxon>Streptomyces</taxon>
    </lineage>
</organism>
<evidence type="ECO:0000313" key="1">
    <source>
        <dbReference type="EMBL" id="AWK07578.1"/>
    </source>
</evidence>
<evidence type="ECO:0008006" key="3">
    <source>
        <dbReference type="Google" id="ProtNLM"/>
    </source>
</evidence>
<reference evidence="1 2" key="1">
    <citation type="submission" date="2018-05" db="EMBL/GenBank/DDBJ databases">
        <title>Complete genome sequence of the Type Strain of Streptomyces spongiicola HNM0071, the producer of staurosporine.</title>
        <authorList>
            <person name="Zhou S."/>
            <person name="Huang X."/>
        </authorList>
    </citation>
    <scope>NUCLEOTIDE SEQUENCE [LARGE SCALE GENOMIC DNA]</scope>
    <source>
        <strain evidence="1 2">HNM0071</strain>
    </source>
</reference>
<gene>
    <name evidence="1" type="ORF">DDQ41_00055</name>
</gene>
<dbReference type="Proteomes" id="UP000245051">
    <property type="component" value="Chromosome"/>
</dbReference>
<keyword evidence="2" id="KW-1185">Reference proteome</keyword>
<sequence>MEGEIPASDEAGETPVVACAPDVGLDAVLADVNVLDLLEAGMPGLVVVDAGRPVGYVPARVLREHLLEYLPDTGTMGPEALDGDLQPPPALTLTCSVCRTSNTVLVYVRGRTLCTQGHTLTLDWA</sequence>
<proteinExistence type="predicted"/>
<evidence type="ECO:0000313" key="2">
    <source>
        <dbReference type="Proteomes" id="UP000245051"/>
    </source>
</evidence>
<accession>A0ABM6V1U5</accession>
<name>A0ABM6V1U5_9ACTN</name>
<dbReference type="EMBL" id="CP029254">
    <property type="protein sequence ID" value="AWK07578.1"/>
    <property type="molecule type" value="Genomic_DNA"/>
</dbReference>
<protein>
    <recommendedName>
        <fullName evidence="3">CBS domain-containing protein</fullName>
    </recommendedName>
</protein>